<keyword evidence="1" id="KW-0812">Transmembrane</keyword>
<reference evidence="2 3" key="1">
    <citation type="journal article" date="2016" name="Nat. Commun.">
        <title>Thousands of microbial genomes shed light on interconnected biogeochemical processes in an aquifer system.</title>
        <authorList>
            <person name="Anantharaman K."/>
            <person name="Brown C.T."/>
            <person name="Hug L.A."/>
            <person name="Sharon I."/>
            <person name="Castelle C.J."/>
            <person name="Probst A.J."/>
            <person name="Thomas B.C."/>
            <person name="Singh A."/>
            <person name="Wilkins M.J."/>
            <person name="Karaoz U."/>
            <person name="Brodie E.L."/>
            <person name="Williams K.H."/>
            <person name="Hubbard S.S."/>
            <person name="Banfield J.F."/>
        </authorList>
    </citation>
    <scope>NUCLEOTIDE SEQUENCE [LARGE SCALE GENOMIC DNA]</scope>
</reference>
<feature type="transmembrane region" description="Helical" evidence="1">
    <location>
        <begin position="185"/>
        <end position="206"/>
    </location>
</feature>
<dbReference type="Proteomes" id="UP000177152">
    <property type="component" value="Unassembled WGS sequence"/>
</dbReference>
<feature type="transmembrane region" description="Helical" evidence="1">
    <location>
        <begin position="12"/>
        <end position="33"/>
    </location>
</feature>
<dbReference type="AlphaFoldDB" id="A0A1G2K2R8"/>
<feature type="transmembrane region" description="Helical" evidence="1">
    <location>
        <begin position="78"/>
        <end position="111"/>
    </location>
</feature>
<feature type="transmembrane region" description="Helical" evidence="1">
    <location>
        <begin position="268"/>
        <end position="291"/>
    </location>
</feature>
<sequence>MNEGLSAKKTFSISSVRTALIFVFFILIAFQPISDPDFGWHLKAGEYIVQHLDVPDANIYSYTNLDYRWPDNAVLSEVLFYFLYIGGGHSTVLIRLFSLAAAIALFLFLVPNTYIYRKDEAGPRKMLFEDRVLLALLGLAVTRMLFYVNPLIFDYFGFVLVLLILERYKVLGEKRLLWLLPPIFFFWMLFHSGFLVGFILIGLFLFSELLESMRSGVRSVSELARKLSFPFLITLLSGVVTLLGPYGYRLHQDSFLITSSPLMRDIQYWKPTYLTISSNPFYAYLILFFVLLVATRRKLPFRFFLYCFFFMGFAFYAFRFMPFFVFSTIPVLWSIDKDKRIHVPVFLFLIFLAVAEAVIVHNVATHVVFVPKPQAIRELFEEKNIFVNDAPVRAFEYIKTHPMPDRMFNEFDWGGALTWYYPERKVFINGNMVHWKDVNGHYIYADSNAIKGAKENWRELIRYYGINWFLVRANTPISTVLSELPTEWANVYRDEKAVIFVKK</sequence>
<feature type="transmembrane region" description="Helical" evidence="1">
    <location>
        <begin position="227"/>
        <end position="248"/>
    </location>
</feature>
<name>A0A1G2K2R8_9BACT</name>
<organism evidence="2 3">
    <name type="scientific">Candidatus Sungbacteria bacterium RIFCSPHIGHO2_01_FULL_47_32</name>
    <dbReference type="NCBI Taxonomy" id="1802264"/>
    <lineage>
        <taxon>Bacteria</taxon>
        <taxon>Candidatus Sungiibacteriota</taxon>
    </lineage>
</organism>
<feature type="transmembrane region" description="Helical" evidence="1">
    <location>
        <begin position="132"/>
        <end position="165"/>
    </location>
</feature>
<feature type="transmembrane region" description="Helical" evidence="1">
    <location>
        <begin position="345"/>
        <end position="370"/>
    </location>
</feature>
<evidence type="ECO:0008006" key="4">
    <source>
        <dbReference type="Google" id="ProtNLM"/>
    </source>
</evidence>
<evidence type="ECO:0000313" key="2">
    <source>
        <dbReference type="EMBL" id="OGZ93706.1"/>
    </source>
</evidence>
<accession>A0A1G2K2R8</accession>
<evidence type="ECO:0000313" key="3">
    <source>
        <dbReference type="Proteomes" id="UP000177152"/>
    </source>
</evidence>
<proteinExistence type="predicted"/>
<keyword evidence="1" id="KW-1133">Transmembrane helix</keyword>
<evidence type="ECO:0000256" key="1">
    <source>
        <dbReference type="SAM" id="Phobius"/>
    </source>
</evidence>
<feature type="transmembrane region" description="Helical" evidence="1">
    <location>
        <begin position="303"/>
        <end position="325"/>
    </location>
</feature>
<gene>
    <name evidence="2" type="ORF">A2633_03110</name>
</gene>
<keyword evidence="1" id="KW-0472">Membrane</keyword>
<protein>
    <recommendedName>
        <fullName evidence="4">Glycosyltransferase RgtA/B/C/D-like domain-containing protein</fullName>
    </recommendedName>
</protein>
<comment type="caution">
    <text evidence="2">The sequence shown here is derived from an EMBL/GenBank/DDBJ whole genome shotgun (WGS) entry which is preliminary data.</text>
</comment>
<dbReference type="EMBL" id="MHQC01000053">
    <property type="protein sequence ID" value="OGZ93706.1"/>
    <property type="molecule type" value="Genomic_DNA"/>
</dbReference>